<feature type="region of interest" description="Disordered" evidence="2">
    <location>
        <begin position="217"/>
        <end position="244"/>
    </location>
</feature>
<keyword evidence="5" id="KW-1185">Reference proteome</keyword>
<feature type="region of interest" description="Disordered" evidence="2">
    <location>
        <begin position="52"/>
        <end position="81"/>
    </location>
</feature>
<evidence type="ECO:0000259" key="3">
    <source>
        <dbReference type="Pfam" id="PF00561"/>
    </source>
</evidence>
<dbReference type="GO" id="GO:0006535">
    <property type="term" value="P:cysteine biosynthetic process from serine"/>
    <property type="evidence" value="ECO:0007669"/>
    <property type="project" value="TreeGrafter"/>
</dbReference>
<dbReference type="GO" id="GO:0009092">
    <property type="term" value="P:homoserine metabolic process"/>
    <property type="evidence" value="ECO:0007669"/>
    <property type="project" value="TreeGrafter"/>
</dbReference>
<evidence type="ECO:0000256" key="2">
    <source>
        <dbReference type="SAM" id="MobiDB-lite"/>
    </source>
</evidence>
<dbReference type="AlphaFoldDB" id="A0AAV9VHQ9"/>
<feature type="compositionally biased region" description="Low complexity" evidence="2">
    <location>
        <begin position="477"/>
        <end position="496"/>
    </location>
</feature>
<dbReference type="SUPFAM" id="SSF53474">
    <property type="entry name" value="alpha/beta-Hydrolases"/>
    <property type="match status" value="1"/>
</dbReference>
<evidence type="ECO:0000313" key="5">
    <source>
        <dbReference type="Proteomes" id="UP001373714"/>
    </source>
</evidence>
<feature type="region of interest" description="Disordered" evidence="2">
    <location>
        <begin position="468"/>
        <end position="500"/>
    </location>
</feature>
<dbReference type="Proteomes" id="UP001373714">
    <property type="component" value="Unassembled WGS sequence"/>
</dbReference>
<dbReference type="InterPro" id="IPR029058">
    <property type="entry name" value="AB_hydrolase_fold"/>
</dbReference>
<protein>
    <recommendedName>
        <fullName evidence="3">AB hydrolase-1 domain-containing protein</fullName>
    </recommendedName>
</protein>
<gene>
    <name evidence="4" type="ORF">TWF730_006598</name>
</gene>
<dbReference type="Gene3D" id="3.40.50.1820">
    <property type="entry name" value="alpha/beta hydrolase"/>
    <property type="match status" value="1"/>
</dbReference>
<dbReference type="HAMAP" id="MF_00296">
    <property type="entry name" value="MetX_acyltransf"/>
    <property type="match status" value="1"/>
</dbReference>
<organism evidence="4 5">
    <name type="scientific">Orbilia blumenaviensis</name>
    <dbReference type="NCBI Taxonomy" id="1796055"/>
    <lineage>
        <taxon>Eukaryota</taxon>
        <taxon>Fungi</taxon>
        <taxon>Dikarya</taxon>
        <taxon>Ascomycota</taxon>
        <taxon>Pezizomycotina</taxon>
        <taxon>Orbiliomycetes</taxon>
        <taxon>Orbiliales</taxon>
        <taxon>Orbiliaceae</taxon>
        <taxon>Orbilia</taxon>
    </lineage>
</organism>
<dbReference type="EMBL" id="JAVHNS010000003">
    <property type="protein sequence ID" value="KAK6360456.1"/>
    <property type="molecule type" value="Genomic_DNA"/>
</dbReference>
<dbReference type="PANTHER" id="PTHR32268">
    <property type="entry name" value="HOMOSERINE O-ACETYLTRANSFERASE"/>
    <property type="match status" value="1"/>
</dbReference>
<comment type="caution">
    <text evidence="4">The sequence shown here is derived from an EMBL/GenBank/DDBJ whole genome shotgun (WGS) entry which is preliminary data.</text>
</comment>
<dbReference type="InterPro" id="IPR000073">
    <property type="entry name" value="AB_hydrolase_1"/>
</dbReference>
<dbReference type="NCBIfam" id="TIGR01392">
    <property type="entry name" value="homoserO_Ac_trn"/>
    <property type="match status" value="1"/>
</dbReference>
<evidence type="ECO:0000256" key="1">
    <source>
        <dbReference type="ARBA" id="ARBA00006886"/>
    </source>
</evidence>
<sequence length="579" mass="63817">MKRITTLLPHHNCRAQRSIFNLNLNLNTNPRRLPLPFPLTTNHPRNLHTTNQSLQQSAAQKQPTDDNNEPSSSTSSTNPQMAFPCLDRLETRTSNLLNNSTPIKQFSSGSGPEPSYTTGPHHTFHSSTPLTLDWGGILPTYTIAYETWGTLNPTSSNAILLHTGLSASSHAHSTELNPSPGWWEKFIGPGKALDTNRYFIICTNVIGGCYGSTGPSSIDPSTTIDKTKTSQKDEDNNNNTTTKKGTPYATKFPIVTLEDMVRAQFTLLDHLGIKKLYASVGSSMGGMQSLAAGVLFPDRVGKVVSISGCARSHPYSVAMRFVQRQVLMSDPNWSRGHYYTSIPPHVGMKLAREIATVTYRSGPEWELRFGRKRADPTKPPALCPDFLIETYLDHAGEKWCLEYDANSLLYISKAMDLFDLGDGVQREARRRREGFASRWRRVIGGEVQEGEEEGVEGGSCTLTLPEEAYTEQEEQDAQQQETTKTSSSTDTTISSSRKPPADLVAGLSPLKDHEVLVIGVASDILFPAWQQREIVYALQEGGNGNVKHVELGEDVSMFGHDTFLLDTVNVGGVVKEFLS</sequence>
<feature type="compositionally biased region" description="Basic and acidic residues" evidence="2">
    <location>
        <begin position="225"/>
        <end position="235"/>
    </location>
</feature>
<name>A0AAV9VHQ9_9PEZI</name>
<feature type="domain" description="AB hydrolase-1" evidence="3">
    <location>
        <begin position="158"/>
        <end position="412"/>
    </location>
</feature>
<feature type="compositionally biased region" description="Polar residues" evidence="2">
    <location>
        <begin position="52"/>
        <end position="62"/>
    </location>
</feature>
<proteinExistence type="inferred from homology"/>
<comment type="similarity">
    <text evidence="1">Belongs to the AB hydrolase superfamily. MetX family.</text>
</comment>
<feature type="region of interest" description="Disordered" evidence="2">
    <location>
        <begin position="98"/>
        <end position="124"/>
    </location>
</feature>
<dbReference type="GO" id="GO:0005739">
    <property type="term" value="C:mitochondrion"/>
    <property type="evidence" value="ECO:0007669"/>
    <property type="project" value="TreeGrafter"/>
</dbReference>
<dbReference type="GO" id="GO:0009001">
    <property type="term" value="F:serine O-acetyltransferase activity"/>
    <property type="evidence" value="ECO:0007669"/>
    <property type="project" value="TreeGrafter"/>
</dbReference>
<dbReference type="Pfam" id="PF00561">
    <property type="entry name" value="Abhydrolase_1"/>
    <property type="match status" value="1"/>
</dbReference>
<dbReference type="InterPro" id="IPR008220">
    <property type="entry name" value="HAT_MetX-like"/>
</dbReference>
<dbReference type="PANTHER" id="PTHR32268:SF16">
    <property type="entry name" value="SERINE O-SUCCINYLTRANSFERASE"/>
    <property type="match status" value="1"/>
</dbReference>
<accession>A0AAV9VHQ9</accession>
<dbReference type="GO" id="GO:0004414">
    <property type="term" value="F:homoserine O-acetyltransferase activity"/>
    <property type="evidence" value="ECO:0007669"/>
    <property type="project" value="TreeGrafter"/>
</dbReference>
<dbReference type="GO" id="GO:0009086">
    <property type="term" value="P:methionine biosynthetic process"/>
    <property type="evidence" value="ECO:0007669"/>
    <property type="project" value="TreeGrafter"/>
</dbReference>
<evidence type="ECO:0000313" key="4">
    <source>
        <dbReference type="EMBL" id="KAK6360456.1"/>
    </source>
</evidence>
<reference evidence="4 5" key="1">
    <citation type="submission" date="2019-10" db="EMBL/GenBank/DDBJ databases">
        <authorList>
            <person name="Palmer J.M."/>
        </authorList>
    </citation>
    <scope>NUCLEOTIDE SEQUENCE [LARGE SCALE GENOMIC DNA]</scope>
    <source>
        <strain evidence="4 5">TWF730</strain>
    </source>
</reference>